<dbReference type="PANTHER" id="PTHR12553">
    <property type="entry name" value="ZINC PHOSPHODIESTERASE ELAC PROTEIN 2"/>
    <property type="match status" value="1"/>
</dbReference>
<comment type="cofactor">
    <cofactor evidence="2">
        <name>Zn(2+)</name>
        <dbReference type="ChEBI" id="CHEBI:29105"/>
    </cofactor>
</comment>
<dbReference type="Gene3D" id="3.60.15.10">
    <property type="entry name" value="Ribonuclease Z/Hydroxyacylglutathione hydrolase-like"/>
    <property type="match status" value="1"/>
</dbReference>
<proteinExistence type="inferred from homology"/>
<dbReference type="CDD" id="cd07718">
    <property type="entry name" value="RNaseZ_ELAC1_ELAC2-C-term-like_MBL-fold"/>
    <property type="match status" value="1"/>
</dbReference>
<comment type="catalytic activity">
    <reaction evidence="1">
        <text>Endonucleolytic cleavage of RNA, removing extra 3' nucleotides from tRNA precursor, generating 3' termini of tRNAs. A 3'-hydroxy group is left at the tRNA terminus and a 5'-phosphoryl group is left at the trailer molecule.</text>
        <dbReference type="EC" id="3.1.26.11"/>
    </reaction>
</comment>
<dbReference type="Proteomes" id="UP000006643">
    <property type="component" value="Unassembled WGS sequence"/>
</dbReference>
<dbReference type="GeneID" id="9462241"/>
<evidence type="ECO:0000256" key="6">
    <source>
        <dbReference type="ARBA" id="ARBA00022722"/>
    </source>
</evidence>
<feature type="region of interest" description="Disordered" evidence="11">
    <location>
        <begin position="282"/>
        <end position="315"/>
    </location>
</feature>
<organism evidence="13 14">
    <name type="scientific">Phytophthora infestans (strain T30-4)</name>
    <name type="common">Potato late blight agent</name>
    <dbReference type="NCBI Taxonomy" id="403677"/>
    <lineage>
        <taxon>Eukaryota</taxon>
        <taxon>Sar</taxon>
        <taxon>Stramenopiles</taxon>
        <taxon>Oomycota</taxon>
        <taxon>Peronosporomycetes</taxon>
        <taxon>Peronosporales</taxon>
        <taxon>Peronosporaceae</taxon>
        <taxon>Phytophthora</taxon>
    </lineage>
</organism>
<evidence type="ECO:0000256" key="7">
    <source>
        <dbReference type="ARBA" id="ARBA00022723"/>
    </source>
</evidence>
<dbReference type="GO" id="GO:0005739">
    <property type="term" value="C:mitochondrion"/>
    <property type="evidence" value="ECO:0007669"/>
    <property type="project" value="TreeGrafter"/>
</dbReference>
<feature type="compositionally biased region" description="Low complexity" evidence="11">
    <location>
        <begin position="290"/>
        <end position="299"/>
    </location>
</feature>
<evidence type="ECO:0000313" key="14">
    <source>
        <dbReference type="Proteomes" id="UP000006643"/>
    </source>
</evidence>
<evidence type="ECO:0000259" key="12">
    <source>
        <dbReference type="Pfam" id="PF12706"/>
    </source>
</evidence>
<dbReference type="KEGG" id="pif:PITG_13606"/>
<keyword evidence="10" id="KW-0862">Zinc</keyword>
<dbReference type="SUPFAM" id="SSF56281">
    <property type="entry name" value="Metallo-hydrolase/oxidoreductase"/>
    <property type="match status" value="1"/>
</dbReference>
<dbReference type="eggNOG" id="KOG2121">
    <property type="taxonomic scope" value="Eukaryota"/>
</dbReference>
<dbReference type="Pfam" id="PF12706">
    <property type="entry name" value="Lactamase_B_2"/>
    <property type="match status" value="1"/>
</dbReference>
<evidence type="ECO:0000256" key="5">
    <source>
        <dbReference type="ARBA" id="ARBA00022694"/>
    </source>
</evidence>
<dbReference type="OMA" id="HIDHHMG"/>
<keyword evidence="6" id="KW-0540">Nuclease</keyword>
<dbReference type="GO" id="GO:0046872">
    <property type="term" value="F:metal ion binding"/>
    <property type="evidence" value="ECO:0007669"/>
    <property type="project" value="UniProtKB-KW"/>
</dbReference>
<gene>
    <name evidence="13" type="ORF">PITG_13606</name>
</gene>
<reference evidence="14" key="1">
    <citation type="journal article" date="2009" name="Nature">
        <title>Genome sequence and analysis of the Irish potato famine pathogen Phytophthora infestans.</title>
        <authorList>
            <consortium name="The Broad Institute Genome Sequencing Platform"/>
            <person name="Haas B.J."/>
            <person name="Kamoun S."/>
            <person name="Zody M.C."/>
            <person name="Jiang R.H."/>
            <person name="Handsaker R.E."/>
            <person name="Cano L.M."/>
            <person name="Grabherr M."/>
            <person name="Kodira C.D."/>
            <person name="Raffaele S."/>
            <person name="Torto-Alalibo T."/>
            <person name="Bozkurt T.O."/>
            <person name="Ah-Fong A.M."/>
            <person name="Alvarado L."/>
            <person name="Anderson V.L."/>
            <person name="Armstrong M.R."/>
            <person name="Avrova A."/>
            <person name="Baxter L."/>
            <person name="Beynon J."/>
            <person name="Boevink P.C."/>
            <person name="Bollmann S.R."/>
            <person name="Bos J.I."/>
            <person name="Bulone V."/>
            <person name="Cai G."/>
            <person name="Cakir C."/>
            <person name="Carrington J.C."/>
            <person name="Chawner M."/>
            <person name="Conti L."/>
            <person name="Costanzo S."/>
            <person name="Ewan R."/>
            <person name="Fahlgren N."/>
            <person name="Fischbach M.A."/>
            <person name="Fugelstad J."/>
            <person name="Gilroy E.M."/>
            <person name="Gnerre S."/>
            <person name="Green P.J."/>
            <person name="Grenville-Briggs L.J."/>
            <person name="Griffith J."/>
            <person name="Grunwald N.J."/>
            <person name="Horn K."/>
            <person name="Horner N.R."/>
            <person name="Hu C.H."/>
            <person name="Huitema E."/>
            <person name="Jeong D.H."/>
            <person name="Jones A.M."/>
            <person name="Jones J.D."/>
            <person name="Jones R.W."/>
            <person name="Karlsson E.K."/>
            <person name="Kunjeti S.G."/>
            <person name="Lamour K."/>
            <person name="Liu Z."/>
            <person name="Ma L."/>
            <person name="Maclean D."/>
            <person name="Chibucos M.C."/>
            <person name="McDonald H."/>
            <person name="McWalters J."/>
            <person name="Meijer H.J."/>
            <person name="Morgan W."/>
            <person name="Morris P.F."/>
            <person name="Munro C.A."/>
            <person name="O'Neill K."/>
            <person name="Ospina-Giraldo M."/>
            <person name="Pinzon A."/>
            <person name="Pritchard L."/>
            <person name="Ramsahoye B."/>
            <person name="Ren Q."/>
            <person name="Restrepo S."/>
            <person name="Roy S."/>
            <person name="Sadanandom A."/>
            <person name="Savidor A."/>
            <person name="Schornack S."/>
            <person name="Schwartz D.C."/>
            <person name="Schumann U.D."/>
            <person name="Schwessinger B."/>
            <person name="Seyer L."/>
            <person name="Sharpe T."/>
            <person name="Silvar C."/>
            <person name="Song J."/>
            <person name="Studholme D.J."/>
            <person name="Sykes S."/>
            <person name="Thines M."/>
            <person name="van de Vondervoort P.J."/>
            <person name="Phuntumart V."/>
            <person name="Wawra S."/>
            <person name="Weide R."/>
            <person name="Win J."/>
            <person name="Young C."/>
            <person name="Zhou S."/>
            <person name="Fry W."/>
            <person name="Meyers B.C."/>
            <person name="van West P."/>
            <person name="Ristaino J."/>
            <person name="Govers F."/>
            <person name="Birch P.R."/>
            <person name="Whisson S.C."/>
            <person name="Judelson H.S."/>
            <person name="Nusbaum C."/>
        </authorList>
    </citation>
    <scope>NUCLEOTIDE SEQUENCE [LARGE SCALE GENOMIC DNA]</scope>
    <source>
        <strain evidence="14">T30-4</strain>
    </source>
</reference>
<dbReference type="InParanoid" id="D0NMD6"/>
<accession>D0NMD6</accession>
<dbReference type="AlphaFoldDB" id="D0NMD6"/>
<dbReference type="InterPro" id="IPR001279">
    <property type="entry name" value="Metallo-B-lactamas"/>
</dbReference>
<name>D0NMD6_PHYIT</name>
<dbReference type="VEuPathDB" id="FungiDB:PITG_13606"/>
<dbReference type="EC" id="3.1.26.11" evidence="4"/>
<feature type="domain" description="Metallo-beta-lactamase" evidence="12">
    <location>
        <begin position="18"/>
        <end position="232"/>
    </location>
</feature>
<protein>
    <recommendedName>
        <fullName evidence="4">ribonuclease Z</fullName>
        <ecNumber evidence="4">3.1.26.11</ecNumber>
    </recommendedName>
</protein>
<evidence type="ECO:0000256" key="3">
    <source>
        <dbReference type="ARBA" id="ARBA00007823"/>
    </source>
</evidence>
<evidence type="ECO:0000313" key="13">
    <source>
        <dbReference type="EMBL" id="EEY60857.1"/>
    </source>
</evidence>
<sequence length="315" mass="35647">MYLELPTGRDDEDWAGLMLDCGEGSLGQLYRYGGGDKRRLQELVDRLKCVWISHNHADHHLGLLRLLSARASTVEEPLLVIGPTPLQFWLDEYAALDPTVRNKYAFVDNLSFDESDSRSQQVEYHVKAARARVWLRETLNISQLECVPVKHAHQSYAVVLTFVNDAKLAFSGDCRPSEKLAEKATNAFLMVHEATFEDELTKEAKDKAHCTMAEAIQVGRQANARHLLLTHFSQRYPKTAVLSSSSAESAMDVLTAIDMLSLRFRELRQPQLMDVCTQLMTQDDDEDSEAAASHTAQQQRQERKKQKSVERTAQS</sequence>
<keyword evidence="5" id="KW-0819">tRNA processing</keyword>
<evidence type="ECO:0000256" key="11">
    <source>
        <dbReference type="SAM" id="MobiDB-lite"/>
    </source>
</evidence>
<dbReference type="HOGENOM" id="CLU_006220_1_0_1"/>
<dbReference type="InterPro" id="IPR047151">
    <property type="entry name" value="RNZ2-like"/>
</dbReference>
<dbReference type="EMBL" id="DS028146">
    <property type="protein sequence ID" value="EEY60857.1"/>
    <property type="molecule type" value="Genomic_DNA"/>
</dbReference>
<evidence type="ECO:0000256" key="1">
    <source>
        <dbReference type="ARBA" id="ARBA00000402"/>
    </source>
</evidence>
<keyword evidence="8" id="KW-0255">Endonuclease</keyword>
<dbReference type="STRING" id="403677.D0NMD6"/>
<keyword evidence="7" id="KW-0479">Metal-binding</keyword>
<keyword evidence="9" id="KW-0378">Hydrolase</keyword>
<evidence type="ECO:0000256" key="10">
    <source>
        <dbReference type="ARBA" id="ARBA00022833"/>
    </source>
</evidence>
<dbReference type="RefSeq" id="XP_002899803.1">
    <property type="nucleotide sequence ID" value="XM_002899757.1"/>
</dbReference>
<keyword evidence="14" id="KW-1185">Reference proteome</keyword>
<dbReference type="InterPro" id="IPR036866">
    <property type="entry name" value="RibonucZ/Hydroxyglut_hydro"/>
</dbReference>
<evidence type="ECO:0000256" key="2">
    <source>
        <dbReference type="ARBA" id="ARBA00001947"/>
    </source>
</evidence>
<dbReference type="PANTHER" id="PTHR12553:SF49">
    <property type="entry name" value="ZINC PHOSPHODIESTERASE ELAC PROTEIN 2"/>
    <property type="match status" value="1"/>
</dbReference>
<dbReference type="GO" id="GO:1990180">
    <property type="term" value="P:mitochondrial tRNA 3'-end processing"/>
    <property type="evidence" value="ECO:0007669"/>
    <property type="project" value="TreeGrafter"/>
</dbReference>
<dbReference type="GO" id="GO:0042781">
    <property type="term" value="F:3'-tRNA processing endoribonuclease activity"/>
    <property type="evidence" value="ECO:0007669"/>
    <property type="project" value="UniProtKB-EC"/>
</dbReference>
<evidence type="ECO:0000256" key="9">
    <source>
        <dbReference type="ARBA" id="ARBA00022801"/>
    </source>
</evidence>
<evidence type="ECO:0000256" key="8">
    <source>
        <dbReference type="ARBA" id="ARBA00022759"/>
    </source>
</evidence>
<dbReference type="OrthoDB" id="527344at2759"/>
<evidence type="ECO:0000256" key="4">
    <source>
        <dbReference type="ARBA" id="ARBA00012477"/>
    </source>
</evidence>
<comment type="similarity">
    <text evidence="3">Belongs to the RNase Z family.</text>
</comment>